<dbReference type="Pfam" id="PF13609">
    <property type="entry name" value="Porin_4"/>
    <property type="match status" value="1"/>
</dbReference>
<dbReference type="EMBL" id="JAJLJH010000006">
    <property type="protein sequence ID" value="MCK9687930.1"/>
    <property type="molecule type" value="Genomic_DNA"/>
</dbReference>
<keyword evidence="8" id="KW-0626">Porin</keyword>
<comment type="caution">
    <text evidence="14">The sequence shown here is derived from an EMBL/GenBank/DDBJ whole genome shotgun (WGS) entry which is preliminary data.</text>
</comment>
<feature type="chain" id="PRO_5040936340" evidence="12">
    <location>
        <begin position="32"/>
        <end position="470"/>
    </location>
</feature>
<evidence type="ECO:0000256" key="6">
    <source>
        <dbReference type="ARBA" id="ARBA00022729"/>
    </source>
</evidence>
<reference evidence="14" key="1">
    <citation type="submission" date="2021-11" db="EMBL/GenBank/DDBJ databases">
        <title>BS-T2-15 a new species belonging to the Comamonadaceae family isolated from the soil of a French oak forest.</title>
        <authorList>
            <person name="Mieszkin S."/>
            <person name="Alain K."/>
        </authorList>
    </citation>
    <scope>NUCLEOTIDE SEQUENCE</scope>
    <source>
        <strain evidence="14">BS-T2-15</strain>
    </source>
</reference>
<dbReference type="CDD" id="cd00342">
    <property type="entry name" value="gram_neg_porins"/>
    <property type="match status" value="1"/>
</dbReference>
<dbReference type="RefSeq" id="WP_275683973.1">
    <property type="nucleotide sequence ID" value="NZ_JAJLJH010000006.1"/>
</dbReference>
<keyword evidence="11" id="KW-0175">Coiled coil</keyword>
<keyword evidence="3" id="KW-0813">Transport</keyword>
<dbReference type="Gene3D" id="2.40.160.10">
    <property type="entry name" value="Porin"/>
    <property type="match status" value="1"/>
</dbReference>
<accession>A0A9X1YM04</accession>
<evidence type="ECO:0000313" key="15">
    <source>
        <dbReference type="Proteomes" id="UP001139353"/>
    </source>
</evidence>
<dbReference type="GO" id="GO:0009279">
    <property type="term" value="C:cell outer membrane"/>
    <property type="evidence" value="ECO:0007669"/>
    <property type="project" value="UniProtKB-SubCell"/>
</dbReference>
<evidence type="ECO:0000313" key="14">
    <source>
        <dbReference type="EMBL" id="MCK9687930.1"/>
    </source>
</evidence>
<evidence type="ECO:0000256" key="11">
    <source>
        <dbReference type="SAM" id="Coils"/>
    </source>
</evidence>
<evidence type="ECO:0000259" key="13">
    <source>
        <dbReference type="Pfam" id="PF13609"/>
    </source>
</evidence>
<comment type="subunit">
    <text evidence="2">Homotrimer.</text>
</comment>
<evidence type="ECO:0000256" key="10">
    <source>
        <dbReference type="ARBA" id="ARBA00023237"/>
    </source>
</evidence>
<evidence type="ECO:0000256" key="3">
    <source>
        <dbReference type="ARBA" id="ARBA00022448"/>
    </source>
</evidence>
<dbReference type="Proteomes" id="UP001139353">
    <property type="component" value="Unassembled WGS sequence"/>
</dbReference>
<feature type="domain" description="Porin" evidence="13">
    <location>
        <begin position="62"/>
        <end position="433"/>
    </location>
</feature>
<evidence type="ECO:0000256" key="5">
    <source>
        <dbReference type="ARBA" id="ARBA00022692"/>
    </source>
</evidence>
<keyword evidence="9" id="KW-0472">Membrane</keyword>
<keyword evidence="4" id="KW-1134">Transmembrane beta strand</keyword>
<evidence type="ECO:0000256" key="7">
    <source>
        <dbReference type="ARBA" id="ARBA00023065"/>
    </source>
</evidence>
<evidence type="ECO:0000256" key="4">
    <source>
        <dbReference type="ARBA" id="ARBA00022452"/>
    </source>
</evidence>
<keyword evidence="6 12" id="KW-0732">Signal</keyword>
<feature type="coiled-coil region" evidence="11">
    <location>
        <begin position="34"/>
        <end position="61"/>
    </location>
</feature>
<evidence type="ECO:0000256" key="8">
    <source>
        <dbReference type="ARBA" id="ARBA00023114"/>
    </source>
</evidence>
<dbReference type="InterPro" id="IPR050298">
    <property type="entry name" value="Gram-neg_bact_OMP"/>
</dbReference>
<dbReference type="GO" id="GO:0006811">
    <property type="term" value="P:monoatomic ion transport"/>
    <property type="evidence" value="ECO:0007669"/>
    <property type="project" value="UniProtKB-KW"/>
</dbReference>
<keyword evidence="7" id="KW-0406">Ion transport</keyword>
<evidence type="ECO:0000256" key="9">
    <source>
        <dbReference type="ARBA" id="ARBA00023136"/>
    </source>
</evidence>
<dbReference type="AlphaFoldDB" id="A0A9X1YM04"/>
<name>A0A9X1YM04_9BURK</name>
<keyword evidence="15" id="KW-1185">Reference proteome</keyword>
<dbReference type="InterPro" id="IPR023614">
    <property type="entry name" value="Porin_dom_sf"/>
</dbReference>
<protein>
    <submittedName>
        <fullName evidence="14">Porin</fullName>
    </submittedName>
</protein>
<organism evidence="14 15">
    <name type="scientific">Scleromatobacter humisilvae</name>
    <dbReference type="NCBI Taxonomy" id="2897159"/>
    <lineage>
        <taxon>Bacteria</taxon>
        <taxon>Pseudomonadati</taxon>
        <taxon>Pseudomonadota</taxon>
        <taxon>Betaproteobacteria</taxon>
        <taxon>Burkholderiales</taxon>
        <taxon>Sphaerotilaceae</taxon>
        <taxon>Scleromatobacter</taxon>
    </lineage>
</organism>
<evidence type="ECO:0000256" key="2">
    <source>
        <dbReference type="ARBA" id="ARBA00011233"/>
    </source>
</evidence>
<sequence length="470" mass="49060">MSHQKLAFRMNPVVALLMSAGLLVATTGARADQLADLQAALAKLQAQVAELQAQRDADQQKAAAAAAAAPPPAPAVVVNPPPAIPAATDIGNASALVPVPRLLQIKTNGGSFMVYGDVDEYVNHMHSSSGAKINALQDGALLRSRLGFTGSKDFGSGYGAAFTLETGLNATNGTQADQPNAGTTGLTTSGRLFDRQAWAGLTNTSLGEFRVGRQNTDIQATGNYIDYTERNLGSVVNSFGVPSRYDGDFAYLSPRIAGVQVVAHYAIGGGGQQNTSTFNQGVMQLRADYVNGPIRVAYSGLLAKEPKGTVNGAEVYYHSAYANYDYGMGTIYAVFIRSNNGGGALNNTGGNEVGNIPSVVNGSNATVHTPYDIYQVSADYRVSSTLRVGGLYGKIRDTVNSSGSATGWSVGAYWQAFSNFTLYGLIDEMDNDTTGSFGLAGSAGLTKNFSGANLTGQRITGVQLGGLLRF</sequence>
<dbReference type="InterPro" id="IPR033900">
    <property type="entry name" value="Gram_neg_porin_domain"/>
</dbReference>
<comment type="subcellular location">
    <subcellularLocation>
        <location evidence="1">Cell outer membrane</location>
        <topology evidence="1">Multi-pass membrane protein</topology>
    </subcellularLocation>
</comment>
<dbReference type="PANTHER" id="PTHR34501">
    <property type="entry name" value="PROTEIN YDDL-RELATED"/>
    <property type="match status" value="1"/>
</dbReference>
<proteinExistence type="predicted"/>
<evidence type="ECO:0000256" key="1">
    <source>
        <dbReference type="ARBA" id="ARBA00004571"/>
    </source>
</evidence>
<feature type="signal peptide" evidence="12">
    <location>
        <begin position="1"/>
        <end position="31"/>
    </location>
</feature>
<dbReference type="GO" id="GO:0046930">
    <property type="term" value="C:pore complex"/>
    <property type="evidence" value="ECO:0007669"/>
    <property type="project" value="UniProtKB-KW"/>
</dbReference>
<gene>
    <name evidence="14" type="ORF">LPC04_19675</name>
</gene>
<dbReference type="SUPFAM" id="SSF56935">
    <property type="entry name" value="Porins"/>
    <property type="match status" value="1"/>
</dbReference>
<dbReference type="GO" id="GO:0015288">
    <property type="term" value="F:porin activity"/>
    <property type="evidence" value="ECO:0007669"/>
    <property type="project" value="UniProtKB-KW"/>
</dbReference>
<dbReference type="PANTHER" id="PTHR34501:SF9">
    <property type="entry name" value="MAJOR OUTER MEMBRANE PROTEIN P.IA"/>
    <property type="match status" value="1"/>
</dbReference>
<keyword evidence="5" id="KW-0812">Transmembrane</keyword>
<evidence type="ECO:0000256" key="12">
    <source>
        <dbReference type="SAM" id="SignalP"/>
    </source>
</evidence>
<keyword evidence="10" id="KW-0998">Cell outer membrane</keyword>